<evidence type="ECO:0000313" key="2">
    <source>
        <dbReference type="Proteomes" id="UP000019028"/>
    </source>
</evidence>
<dbReference type="Proteomes" id="UP000019028">
    <property type="component" value="Chromosome"/>
</dbReference>
<dbReference type="RefSeq" id="WP_025423094.1">
    <property type="nucleotide sequence ID" value="NZ_CP006569.1"/>
</dbReference>
<name>W0HVT8_9GAMM</name>
<keyword evidence="2" id="KW-1185">Reference proteome</keyword>
<reference evidence="1 2" key="1">
    <citation type="journal article" date="2014" name="Genome Biol. Evol.">
        <title>Genome degeneration and adaptation in a nascent stage of symbiosis.</title>
        <authorList>
            <person name="Oakeson K.F."/>
            <person name="Gil R."/>
            <person name="Clayton A.L."/>
            <person name="Dunn D.M."/>
            <person name="von Niederhausern A.C."/>
            <person name="Hamil C."/>
            <person name="Aoyagi A."/>
            <person name="Duval B."/>
            <person name="Baca A."/>
            <person name="Silva F.J."/>
            <person name="Vallier A."/>
            <person name="Jackson D.G."/>
            <person name="Latorre A."/>
            <person name="Weiss R.B."/>
            <person name="Heddi A."/>
            <person name="Moya A."/>
            <person name="Dale C."/>
        </authorList>
    </citation>
    <scope>NUCLEOTIDE SEQUENCE [LARGE SCALE GENOMIC DNA]</scope>
    <source>
        <strain evidence="1 2">HS1</strain>
    </source>
</reference>
<dbReference type="EMBL" id="CP006569">
    <property type="protein sequence ID" value="AHF77946.1"/>
    <property type="molecule type" value="Genomic_DNA"/>
</dbReference>
<accession>W0HVT8</accession>
<sequence>MINLTAEERQMPSSDRLFRIAYGSEAHQEEIEQMALALLASLTAEPVAVVNERASAHGRICWNKSGRDLPHRTPLYTAPPANSPVIPEGFVAIPVDLLSDYRDVKYAQIQNYKSIFGDRCDIPGSRWQLQVADLTDELAEIDKLFAAAPSTSANTGGDA</sequence>
<protein>
    <submittedName>
        <fullName evidence="1">Phage protein</fullName>
    </submittedName>
</protein>
<evidence type="ECO:0000313" key="1">
    <source>
        <dbReference type="EMBL" id="AHF77946.1"/>
    </source>
</evidence>
<dbReference type="AlphaFoldDB" id="W0HVT8"/>
<proteinExistence type="predicted"/>
<gene>
    <name evidence="1" type="ORF">Sant_2938</name>
</gene>
<dbReference type="KEGG" id="sod:Sant_2938"/>
<dbReference type="HOGENOM" id="CLU_1659574_0_0_6"/>
<organism evidence="1 2">
    <name type="scientific">Sodalis praecaptivus</name>
    <dbReference type="NCBI Taxonomy" id="1239307"/>
    <lineage>
        <taxon>Bacteria</taxon>
        <taxon>Pseudomonadati</taxon>
        <taxon>Pseudomonadota</taxon>
        <taxon>Gammaproteobacteria</taxon>
        <taxon>Enterobacterales</taxon>
        <taxon>Bruguierivoracaceae</taxon>
        <taxon>Sodalis</taxon>
    </lineage>
</organism>